<evidence type="ECO:0000256" key="10">
    <source>
        <dbReference type="ARBA" id="ARBA00023175"/>
    </source>
</evidence>
<sequence>MPRGIPSSFNDRGRFAGAKCLLFGLDKSRLVKLGREERTYHAFYQLLAGATTSERDSLQLEDPSEYTLLASSGTYRLRAGPFSDDTAGMSDLRAALRSLSFKHTPALLSLLVAILVSTNIHFVPANNNSEAAAVSPRVPPSAAEHSEVVRHQCRRARDGAEPPHGRDALLANNAVEEVPSSRSRRMWLFLVWAVTWPVPTVLLKWLGRMKRPDVRLAWREKLAIFLLIFLLNTTVAFYIIVFGKLLCPKFDKAWGVSEVGAHTATDNYWVAVQGGVYDITDFTSNSQDVLETLAGQDLTYYFPVPLVLGCPTLVTDGSMMLTFKNFSDVEPTAVHVSGQLATVSNSALHQSNWYTNTFQAKMKNFYKGPLVYTSGTLKAYAADTDLTDYVNTISTNLNNDKYAFLDDNLVSVFKQQSGQDITKPLNVVLDKMDAATRGLNMECLNNVFYIGDHDFRKSVRCSIQNYLLIITSAIMMGSMGLKFLAALQLGSKTNPEMQDKFVLCQVPCYTEGEDSLRRTIDSLAALNYDDKRKLIFIICDGNIIGSGNDRTTPRIVLDILGIDPQLDPEPLLFKSVGEGSKALNYGKVYSGLYEFEGHVVPYMVVVKVGKPSERSKPGNRGKRDSQILLMHYLNRVHFDAPMSPLELEIYHQMRNVIGIDPAFTPDSLNRLVASAADDSSFIGICGETKLQNEEESWWTMIQVYEYYLSHHLSKAFESLFGSVTCLPGCFSLYRIRTADKGRPIIISNRVIDEYAEPNVDTLHKKNLFSLGEDRFLTTLMMKHFPTFKTKFCPDAIAHTMAPESWKVLFSQRRWINSTVHNLCELVLLPELFGFCCFSMRFFVFIDLLGTLILPATVVYLVYLVITVATTAAPFPTIAIVMIAVTYGLQAIIFILKREFMLVGWMVVYILSYPVYSFFLPVYSFW</sequence>
<evidence type="ECO:0000256" key="13">
    <source>
        <dbReference type="PROSITE-ProRule" id="PRU00782"/>
    </source>
</evidence>
<dbReference type="PROSITE" id="PS51456">
    <property type="entry name" value="MYOSIN_MOTOR"/>
    <property type="match status" value="1"/>
</dbReference>
<dbReference type="Gene3D" id="3.40.850.10">
    <property type="entry name" value="Kinesin motor domain"/>
    <property type="match status" value="1"/>
</dbReference>
<evidence type="ECO:0000313" key="16">
    <source>
        <dbReference type="EMBL" id="KAJ7708450.1"/>
    </source>
</evidence>
<dbReference type="PANTHER" id="PTHR22914">
    <property type="entry name" value="CHITIN SYNTHASE"/>
    <property type="match status" value="1"/>
</dbReference>
<keyword evidence="17" id="KW-1185">Reference proteome</keyword>
<evidence type="ECO:0000256" key="8">
    <source>
        <dbReference type="ARBA" id="ARBA00023123"/>
    </source>
</evidence>
<dbReference type="AlphaFoldDB" id="A0AAD7GZ19"/>
<name>A0AAD7GZ19_9AGAR</name>
<keyword evidence="3" id="KW-1003">Cell membrane</keyword>
<keyword evidence="10" id="KW-0505">Motor protein</keyword>
<dbReference type="GO" id="GO:0005886">
    <property type="term" value="C:plasma membrane"/>
    <property type="evidence" value="ECO:0007669"/>
    <property type="project" value="UniProtKB-SubCell"/>
</dbReference>
<protein>
    <recommendedName>
        <fullName evidence="2">chitin synthase</fullName>
        <ecNumber evidence="2">2.4.1.16</ecNumber>
    </recommendedName>
</protein>
<dbReference type="Pfam" id="PF00173">
    <property type="entry name" value="Cyt-b5"/>
    <property type="match status" value="1"/>
</dbReference>
<dbReference type="GO" id="GO:0031505">
    <property type="term" value="P:fungal-type cell wall organization"/>
    <property type="evidence" value="ECO:0007669"/>
    <property type="project" value="TreeGrafter"/>
</dbReference>
<keyword evidence="9 14" id="KW-0472">Membrane</keyword>
<gene>
    <name evidence="16" type="ORF">B0H16DRAFT_1823328</name>
</gene>
<feature type="domain" description="Myosin motor" evidence="15">
    <location>
        <begin position="1"/>
        <end position="76"/>
    </location>
</feature>
<dbReference type="Pfam" id="PF03142">
    <property type="entry name" value="Chitin_synth_2"/>
    <property type="match status" value="1"/>
</dbReference>
<dbReference type="Pfam" id="PF00063">
    <property type="entry name" value="Myosin_head"/>
    <property type="match status" value="1"/>
</dbReference>
<dbReference type="Gene3D" id="3.10.120.10">
    <property type="entry name" value="Cytochrome b5-like heme/steroid binding domain"/>
    <property type="match status" value="1"/>
</dbReference>
<evidence type="ECO:0000256" key="11">
    <source>
        <dbReference type="ARBA" id="ARBA00023180"/>
    </source>
</evidence>
<dbReference type="InterPro" id="IPR004835">
    <property type="entry name" value="Chitin_synth"/>
</dbReference>
<dbReference type="GO" id="GO:0003779">
    <property type="term" value="F:actin binding"/>
    <property type="evidence" value="ECO:0007669"/>
    <property type="project" value="UniProtKB-KW"/>
</dbReference>
<feature type="transmembrane region" description="Helical" evidence="14">
    <location>
        <begin position="877"/>
        <end position="895"/>
    </location>
</feature>
<comment type="catalytic activity">
    <reaction evidence="12">
        <text>[(1-&gt;4)-N-acetyl-beta-D-glucosaminyl](n) + UDP-N-acetyl-alpha-D-glucosamine = [(1-&gt;4)-N-acetyl-beta-D-glucosaminyl](n+1) + UDP + H(+)</text>
        <dbReference type="Rhea" id="RHEA:16637"/>
        <dbReference type="Rhea" id="RHEA-COMP:9593"/>
        <dbReference type="Rhea" id="RHEA-COMP:9595"/>
        <dbReference type="ChEBI" id="CHEBI:15378"/>
        <dbReference type="ChEBI" id="CHEBI:17029"/>
        <dbReference type="ChEBI" id="CHEBI:57705"/>
        <dbReference type="ChEBI" id="CHEBI:58223"/>
        <dbReference type="EC" id="2.4.1.16"/>
    </reaction>
</comment>
<keyword evidence="11" id="KW-0325">Glycoprotein</keyword>
<dbReference type="GO" id="GO:0006031">
    <property type="term" value="P:chitin biosynthetic process"/>
    <property type="evidence" value="ECO:0007669"/>
    <property type="project" value="TreeGrafter"/>
</dbReference>
<evidence type="ECO:0000256" key="14">
    <source>
        <dbReference type="SAM" id="Phobius"/>
    </source>
</evidence>
<feature type="transmembrane region" description="Helical" evidence="14">
    <location>
        <begin position="466"/>
        <end position="487"/>
    </location>
</feature>
<dbReference type="Proteomes" id="UP001215598">
    <property type="component" value="Unassembled WGS sequence"/>
</dbReference>
<keyword evidence="5" id="KW-0808">Transferase</keyword>
<keyword evidence="8 13" id="KW-0518">Myosin</keyword>
<organism evidence="16 17">
    <name type="scientific">Mycena metata</name>
    <dbReference type="NCBI Taxonomy" id="1033252"/>
    <lineage>
        <taxon>Eukaryota</taxon>
        <taxon>Fungi</taxon>
        <taxon>Dikarya</taxon>
        <taxon>Basidiomycota</taxon>
        <taxon>Agaricomycotina</taxon>
        <taxon>Agaricomycetes</taxon>
        <taxon>Agaricomycetidae</taxon>
        <taxon>Agaricales</taxon>
        <taxon>Marasmiineae</taxon>
        <taxon>Mycenaceae</taxon>
        <taxon>Mycena</taxon>
    </lineage>
</organism>
<comment type="caution">
    <text evidence="13">Lacks conserved residue(s) required for the propagation of feature annotation.</text>
</comment>
<evidence type="ECO:0000313" key="17">
    <source>
        <dbReference type="Proteomes" id="UP001215598"/>
    </source>
</evidence>
<evidence type="ECO:0000256" key="7">
    <source>
        <dbReference type="ARBA" id="ARBA00022989"/>
    </source>
</evidence>
<dbReference type="PANTHER" id="PTHR22914:SF13">
    <property type="entry name" value="CHITIN SYNTHASE"/>
    <property type="match status" value="1"/>
</dbReference>
<proteinExistence type="inferred from homology"/>
<dbReference type="InterPro" id="IPR036400">
    <property type="entry name" value="Cyt_B5-like_heme/steroid_sf"/>
</dbReference>
<evidence type="ECO:0000256" key="2">
    <source>
        <dbReference type="ARBA" id="ARBA00012543"/>
    </source>
</evidence>
<evidence type="ECO:0000256" key="9">
    <source>
        <dbReference type="ARBA" id="ARBA00023136"/>
    </source>
</evidence>
<keyword evidence="6 14" id="KW-0812">Transmembrane</keyword>
<dbReference type="EC" id="2.4.1.16" evidence="2"/>
<comment type="similarity">
    <text evidence="13">Belongs to the TRAFAC class myosin-kinesin ATPase superfamily. Myosin family.</text>
</comment>
<dbReference type="InterPro" id="IPR001609">
    <property type="entry name" value="Myosin_head_motor_dom-like"/>
</dbReference>
<dbReference type="SUPFAM" id="SSF55856">
    <property type="entry name" value="Cytochrome b5-like heme/steroid binding domain"/>
    <property type="match status" value="1"/>
</dbReference>
<dbReference type="GO" id="GO:0016459">
    <property type="term" value="C:myosin complex"/>
    <property type="evidence" value="ECO:0007669"/>
    <property type="project" value="UniProtKB-KW"/>
</dbReference>
<dbReference type="GO" id="GO:0005524">
    <property type="term" value="F:ATP binding"/>
    <property type="evidence" value="ECO:0007669"/>
    <property type="project" value="InterPro"/>
</dbReference>
<evidence type="ECO:0000256" key="4">
    <source>
        <dbReference type="ARBA" id="ARBA00022676"/>
    </source>
</evidence>
<keyword evidence="13" id="KW-0009">Actin-binding</keyword>
<feature type="transmembrane region" description="Helical" evidence="14">
    <location>
        <begin position="841"/>
        <end position="865"/>
    </location>
</feature>
<dbReference type="SUPFAM" id="SSF52540">
    <property type="entry name" value="P-loop containing nucleoside triphosphate hydrolases"/>
    <property type="match status" value="1"/>
</dbReference>
<comment type="caution">
    <text evidence="16">The sequence shown here is derived from an EMBL/GenBank/DDBJ whole genome shotgun (WGS) entry which is preliminary data.</text>
</comment>
<reference evidence="16" key="1">
    <citation type="submission" date="2023-03" db="EMBL/GenBank/DDBJ databases">
        <title>Massive genome expansion in bonnet fungi (Mycena s.s.) driven by repeated elements and novel gene families across ecological guilds.</title>
        <authorList>
            <consortium name="Lawrence Berkeley National Laboratory"/>
            <person name="Harder C.B."/>
            <person name="Miyauchi S."/>
            <person name="Viragh M."/>
            <person name="Kuo A."/>
            <person name="Thoen E."/>
            <person name="Andreopoulos B."/>
            <person name="Lu D."/>
            <person name="Skrede I."/>
            <person name="Drula E."/>
            <person name="Henrissat B."/>
            <person name="Morin E."/>
            <person name="Kohler A."/>
            <person name="Barry K."/>
            <person name="LaButti K."/>
            <person name="Morin E."/>
            <person name="Salamov A."/>
            <person name="Lipzen A."/>
            <person name="Mereny Z."/>
            <person name="Hegedus B."/>
            <person name="Baldrian P."/>
            <person name="Stursova M."/>
            <person name="Weitz H."/>
            <person name="Taylor A."/>
            <person name="Grigoriev I.V."/>
            <person name="Nagy L.G."/>
            <person name="Martin F."/>
            <person name="Kauserud H."/>
        </authorList>
    </citation>
    <scope>NUCLEOTIDE SEQUENCE</scope>
    <source>
        <strain evidence="16">CBHHK182m</strain>
    </source>
</reference>
<dbReference type="InterPro" id="IPR029044">
    <property type="entry name" value="Nucleotide-diphossugar_trans"/>
</dbReference>
<accession>A0AAD7GZ19</accession>
<dbReference type="GO" id="GO:0003774">
    <property type="term" value="F:cytoskeletal motor activity"/>
    <property type="evidence" value="ECO:0007669"/>
    <property type="project" value="InterPro"/>
</dbReference>
<feature type="transmembrane region" description="Helical" evidence="14">
    <location>
        <begin position="186"/>
        <end position="206"/>
    </location>
</feature>
<dbReference type="InterPro" id="IPR027417">
    <property type="entry name" value="P-loop_NTPase"/>
</dbReference>
<dbReference type="GO" id="GO:0004100">
    <property type="term" value="F:chitin synthase activity"/>
    <property type="evidence" value="ECO:0007669"/>
    <property type="project" value="UniProtKB-EC"/>
</dbReference>
<dbReference type="InterPro" id="IPR001199">
    <property type="entry name" value="Cyt_B5-like_heme/steroid-bd"/>
</dbReference>
<evidence type="ECO:0000256" key="1">
    <source>
        <dbReference type="ARBA" id="ARBA00004651"/>
    </source>
</evidence>
<evidence type="ECO:0000256" key="6">
    <source>
        <dbReference type="ARBA" id="ARBA00022692"/>
    </source>
</evidence>
<dbReference type="GO" id="GO:0030428">
    <property type="term" value="C:cell septum"/>
    <property type="evidence" value="ECO:0007669"/>
    <property type="project" value="TreeGrafter"/>
</dbReference>
<dbReference type="InterPro" id="IPR036961">
    <property type="entry name" value="Kinesin_motor_dom_sf"/>
</dbReference>
<evidence type="ECO:0000256" key="12">
    <source>
        <dbReference type="ARBA" id="ARBA00048014"/>
    </source>
</evidence>
<keyword evidence="4" id="KW-0328">Glycosyltransferase</keyword>
<feature type="transmembrane region" description="Helical" evidence="14">
    <location>
        <begin position="222"/>
        <end position="242"/>
    </location>
</feature>
<feature type="transmembrane region" description="Helical" evidence="14">
    <location>
        <begin position="902"/>
        <end position="922"/>
    </location>
</feature>
<evidence type="ECO:0000259" key="15">
    <source>
        <dbReference type="PROSITE" id="PS51456"/>
    </source>
</evidence>
<evidence type="ECO:0000256" key="5">
    <source>
        <dbReference type="ARBA" id="ARBA00022679"/>
    </source>
</evidence>
<dbReference type="EMBL" id="JARKIB010000434">
    <property type="protein sequence ID" value="KAJ7708450.1"/>
    <property type="molecule type" value="Genomic_DNA"/>
</dbReference>
<evidence type="ECO:0000256" key="3">
    <source>
        <dbReference type="ARBA" id="ARBA00022475"/>
    </source>
</evidence>
<comment type="subcellular location">
    <subcellularLocation>
        <location evidence="1">Cell membrane</location>
        <topology evidence="1">Multi-pass membrane protein</topology>
    </subcellularLocation>
</comment>
<keyword evidence="7 14" id="KW-1133">Transmembrane helix</keyword>
<dbReference type="SUPFAM" id="SSF53448">
    <property type="entry name" value="Nucleotide-diphospho-sugar transferases"/>
    <property type="match status" value="1"/>
</dbReference>